<dbReference type="NCBIfam" id="NF038126">
    <property type="entry name" value="PEP_CTERM_FxDxF"/>
    <property type="match status" value="1"/>
</dbReference>
<evidence type="ECO:0000313" key="2">
    <source>
        <dbReference type="EMBL" id="PSJ18188.1"/>
    </source>
</evidence>
<dbReference type="RefSeq" id="WP_106706002.1">
    <property type="nucleotide sequence ID" value="NZ_PXXU01000008.1"/>
</dbReference>
<dbReference type="InterPro" id="IPR013424">
    <property type="entry name" value="Ice-binding_C"/>
</dbReference>
<comment type="caution">
    <text evidence="2">The sequence shown here is derived from an EMBL/GenBank/DDBJ whole genome shotgun (WGS) entry which is preliminary data.</text>
</comment>
<accession>A0A2P7NXJ2</accession>
<reference evidence="2 3" key="1">
    <citation type="submission" date="2018-03" db="EMBL/GenBank/DDBJ databases">
        <title>Draft genome of Nitrosomonas supralitoralis APG5.</title>
        <authorList>
            <person name="Urakawa H."/>
            <person name="Lopez J.V."/>
        </authorList>
    </citation>
    <scope>NUCLEOTIDE SEQUENCE [LARGE SCALE GENOMIC DNA]</scope>
    <source>
        <strain evidence="2 3">APG5</strain>
    </source>
</reference>
<evidence type="ECO:0008006" key="4">
    <source>
        <dbReference type="Google" id="ProtNLM"/>
    </source>
</evidence>
<keyword evidence="3" id="KW-1185">Reference proteome</keyword>
<feature type="signal peptide" evidence="1">
    <location>
        <begin position="1"/>
        <end position="23"/>
    </location>
</feature>
<dbReference type="AlphaFoldDB" id="A0A2P7NXJ2"/>
<gene>
    <name evidence="2" type="ORF">C7H79_03995</name>
</gene>
<feature type="chain" id="PRO_5015157915" description="PEP-CTERM protein-sorting domain-containing protein" evidence="1">
    <location>
        <begin position="24"/>
        <end position="173"/>
    </location>
</feature>
<keyword evidence="1" id="KW-0732">Signal</keyword>
<organism evidence="2 3">
    <name type="scientific">Nitrosomonas supralitoralis</name>
    <dbReference type="NCBI Taxonomy" id="2116706"/>
    <lineage>
        <taxon>Bacteria</taxon>
        <taxon>Pseudomonadati</taxon>
        <taxon>Pseudomonadota</taxon>
        <taxon>Betaproteobacteria</taxon>
        <taxon>Nitrosomonadales</taxon>
        <taxon>Nitrosomonadaceae</taxon>
        <taxon>Nitrosomonas</taxon>
    </lineage>
</organism>
<protein>
    <recommendedName>
        <fullName evidence="4">PEP-CTERM protein-sorting domain-containing protein</fullName>
    </recommendedName>
</protein>
<dbReference type="EMBL" id="PXXU01000008">
    <property type="protein sequence ID" value="PSJ18188.1"/>
    <property type="molecule type" value="Genomic_DNA"/>
</dbReference>
<sequence>MRKSFLLKLLVAAILIESGIIQAALKQAPLDWLGHDTAEFAFFSNALAQGIELNYLISLGSNANALVTAVSNDMTSILNIYSQKIELSNNKDNFTNDISSVPVVIDAAAISGSFNYLATGDYYQQVSRSVVGTFGGGYLLFSNVNRVPGPESYAMLLTGLGLIGLSLRRRQTM</sequence>
<name>A0A2P7NXJ2_9PROT</name>
<proteinExistence type="predicted"/>
<evidence type="ECO:0000313" key="3">
    <source>
        <dbReference type="Proteomes" id="UP000241912"/>
    </source>
</evidence>
<dbReference type="Proteomes" id="UP000241912">
    <property type="component" value="Unassembled WGS sequence"/>
</dbReference>
<dbReference type="NCBIfam" id="TIGR02595">
    <property type="entry name" value="PEP_CTERM"/>
    <property type="match status" value="1"/>
</dbReference>
<evidence type="ECO:0000256" key="1">
    <source>
        <dbReference type="SAM" id="SignalP"/>
    </source>
</evidence>